<gene>
    <name evidence="1" type="ORF">UJA718_LOCUS44791</name>
</gene>
<evidence type="ECO:0000313" key="1">
    <source>
        <dbReference type="EMBL" id="CAF4883364.1"/>
    </source>
</evidence>
<name>A0A821U2L6_9BILA</name>
<feature type="non-terminal residue" evidence="1">
    <location>
        <position position="1"/>
    </location>
</feature>
<evidence type="ECO:0000313" key="2">
    <source>
        <dbReference type="Proteomes" id="UP000663873"/>
    </source>
</evidence>
<dbReference type="AlphaFoldDB" id="A0A821U2L6"/>
<keyword evidence="2" id="KW-1185">Reference proteome</keyword>
<organism evidence="1 2">
    <name type="scientific">Rotaria socialis</name>
    <dbReference type="NCBI Taxonomy" id="392032"/>
    <lineage>
        <taxon>Eukaryota</taxon>
        <taxon>Metazoa</taxon>
        <taxon>Spiralia</taxon>
        <taxon>Gnathifera</taxon>
        <taxon>Rotifera</taxon>
        <taxon>Eurotatoria</taxon>
        <taxon>Bdelloidea</taxon>
        <taxon>Philodinida</taxon>
        <taxon>Philodinidae</taxon>
        <taxon>Rotaria</taxon>
    </lineage>
</organism>
<feature type="non-terminal residue" evidence="1">
    <location>
        <position position="70"/>
    </location>
</feature>
<reference evidence="1" key="1">
    <citation type="submission" date="2021-02" db="EMBL/GenBank/DDBJ databases">
        <authorList>
            <person name="Nowell W R."/>
        </authorList>
    </citation>
    <scope>NUCLEOTIDE SEQUENCE</scope>
</reference>
<dbReference type="Proteomes" id="UP000663873">
    <property type="component" value="Unassembled WGS sequence"/>
</dbReference>
<proteinExistence type="predicted"/>
<dbReference type="EMBL" id="CAJOBP010071093">
    <property type="protein sequence ID" value="CAF4883364.1"/>
    <property type="molecule type" value="Genomic_DNA"/>
</dbReference>
<sequence>SIKSTIESYLYNGNDNINTTTDNKSLEATDTIEEEVLLVVLDDDDGDDDYEYALLGSPIPQAHVVLNEKP</sequence>
<accession>A0A821U2L6</accession>
<protein>
    <submittedName>
        <fullName evidence="1">Uncharacterized protein</fullName>
    </submittedName>
</protein>
<comment type="caution">
    <text evidence="1">The sequence shown here is derived from an EMBL/GenBank/DDBJ whole genome shotgun (WGS) entry which is preliminary data.</text>
</comment>